<reference evidence="1" key="2">
    <citation type="submission" date="2020-09" db="EMBL/GenBank/DDBJ databases">
        <authorList>
            <person name="Sun Q."/>
            <person name="Zhou Y."/>
        </authorList>
    </citation>
    <scope>NUCLEOTIDE SEQUENCE</scope>
    <source>
        <strain evidence="1">CGMCC 1.15958</strain>
    </source>
</reference>
<dbReference type="EMBL" id="BMKK01000009">
    <property type="protein sequence ID" value="GGD72002.1"/>
    <property type="molecule type" value="Genomic_DNA"/>
</dbReference>
<keyword evidence="2" id="KW-1185">Reference proteome</keyword>
<sequence length="204" mass="23230">MIALREPKPAKRPPRNIPAHLVYEIMDGKPIYYRGYREVLLNKKTFEEIMGASSLQSIIIYYLVSFIGKFIDEDKFTVLTGEAGLHLDHRNNLANDIAIFDNTILTPDKINKKYADVPPKIAIEVDIAADIEDLGESGYIYKKTQKLLSFGTETVFWVLTAAQVVIVATSEKIETFNWNKDIQLIDNQFFNIGKFLDKKGIVVE</sequence>
<comment type="caution">
    <text evidence="1">The sequence shown here is derived from an EMBL/GenBank/DDBJ whole genome shotgun (WGS) entry which is preliminary data.</text>
</comment>
<evidence type="ECO:0000313" key="1">
    <source>
        <dbReference type="EMBL" id="GGD72002.1"/>
    </source>
</evidence>
<evidence type="ECO:0008006" key="3">
    <source>
        <dbReference type="Google" id="ProtNLM"/>
    </source>
</evidence>
<organism evidence="1 2">
    <name type="scientific">Emticicia aquatilis</name>
    <dbReference type="NCBI Taxonomy" id="1537369"/>
    <lineage>
        <taxon>Bacteria</taxon>
        <taxon>Pseudomonadati</taxon>
        <taxon>Bacteroidota</taxon>
        <taxon>Cytophagia</taxon>
        <taxon>Cytophagales</taxon>
        <taxon>Leadbetterellaceae</taxon>
        <taxon>Emticicia</taxon>
    </lineage>
</organism>
<proteinExistence type="predicted"/>
<name>A0A916Z226_9BACT</name>
<reference evidence="1" key="1">
    <citation type="journal article" date="2014" name="Int. J. Syst. Evol. Microbiol.">
        <title>Complete genome sequence of Corynebacterium casei LMG S-19264T (=DSM 44701T), isolated from a smear-ripened cheese.</title>
        <authorList>
            <consortium name="US DOE Joint Genome Institute (JGI-PGF)"/>
            <person name="Walter F."/>
            <person name="Albersmeier A."/>
            <person name="Kalinowski J."/>
            <person name="Ruckert C."/>
        </authorList>
    </citation>
    <scope>NUCLEOTIDE SEQUENCE</scope>
    <source>
        <strain evidence="1">CGMCC 1.15958</strain>
    </source>
</reference>
<dbReference type="Proteomes" id="UP000609064">
    <property type="component" value="Unassembled WGS sequence"/>
</dbReference>
<protein>
    <recommendedName>
        <fullName evidence="3">Uma2 family endonuclease</fullName>
    </recommendedName>
</protein>
<evidence type="ECO:0000313" key="2">
    <source>
        <dbReference type="Proteomes" id="UP000609064"/>
    </source>
</evidence>
<dbReference type="AlphaFoldDB" id="A0A916Z226"/>
<gene>
    <name evidence="1" type="ORF">GCM10011514_40200</name>
</gene>
<dbReference type="RefSeq" id="WP_188768794.1">
    <property type="nucleotide sequence ID" value="NZ_BMKK01000009.1"/>
</dbReference>
<accession>A0A916Z226</accession>